<dbReference type="OrthoDB" id="9776294at2"/>
<dbReference type="RefSeq" id="WP_068960831.1">
    <property type="nucleotide sequence ID" value="NZ_CAJTAP010000018.1"/>
</dbReference>
<dbReference type="EMBL" id="CP015402">
    <property type="protein sequence ID" value="ANU63518.1"/>
    <property type="molecule type" value="Genomic_DNA"/>
</dbReference>
<sequence>MRILIIGLGIYGSNLAVDLTAMGHEVIGADNKPALVEAIKDKISTAYILDSTDEMALGSLPVASSELVIVAIGENFGASVKTVALLRKMGVRHLYARAVDDIHETILRGFQVDRILVPEQRAARELTRELALGAGVEAIGIDRNHYVMKFIVPDFYDGMTLEEIGLERNFGLKLVAVTRISIHRNVLGLTDSEPMVVDSTSEDFRVQKGDGITVMGTQKQFRDMIHHMG</sequence>
<evidence type="ECO:0000313" key="3">
    <source>
        <dbReference type="Proteomes" id="UP000186351"/>
    </source>
</evidence>
<feature type="domain" description="RCK N-terminal" evidence="1">
    <location>
        <begin position="3"/>
        <end position="118"/>
    </location>
</feature>
<dbReference type="KEGG" id="pary:A4V02_07120"/>
<organism evidence="2 3">
    <name type="scientific">Muribaculum intestinale</name>
    <dbReference type="NCBI Taxonomy" id="1796646"/>
    <lineage>
        <taxon>Bacteria</taxon>
        <taxon>Pseudomonadati</taxon>
        <taxon>Bacteroidota</taxon>
        <taxon>Bacteroidia</taxon>
        <taxon>Bacteroidales</taxon>
        <taxon>Muribaculaceae</taxon>
        <taxon>Muribaculum</taxon>
    </lineage>
</organism>
<dbReference type="Gene3D" id="3.30.70.1450">
    <property type="entry name" value="Regulator of K+ conductance, C-terminal domain"/>
    <property type="match status" value="1"/>
</dbReference>
<dbReference type="PANTHER" id="PTHR43833:SF7">
    <property type="entry name" value="KTR SYSTEM POTASSIUM UPTAKE PROTEIN C"/>
    <property type="match status" value="1"/>
</dbReference>
<dbReference type="InterPro" id="IPR036721">
    <property type="entry name" value="RCK_C_sf"/>
</dbReference>
<dbReference type="Gene3D" id="3.40.50.720">
    <property type="entry name" value="NAD(P)-binding Rossmann-like Domain"/>
    <property type="match status" value="1"/>
</dbReference>
<proteinExistence type="predicted"/>
<dbReference type="AlphaFoldDB" id="A0A1B1S9P3"/>
<accession>A0A1Z2XIZ0</accession>
<evidence type="ECO:0000259" key="1">
    <source>
        <dbReference type="Pfam" id="PF02254"/>
    </source>
</evidence>
<protein>
    <recommendedName>
        <fullName evidence="1">RCK N-terminal domain-containing protein</fullName>
    </recommendedName>
</protein>
<accession>A0A1B1S9P3</accession>
<dbReference type="InterPro" id="IPR003148">
    <property type="entry name" value="RCK_N"/>
</dbReference>
<dbReference type="Proteomes" id="UP000186351">
    <property type="component" value="Chromosome"/>
</dbReference>
<keyword evidence="3" id="KW-1185">Reference proteome</keyword>
<gene>
    <name evidence="2" type="ORF">A4V02_07120</name>
</gene>
<dbReference type="Pfam" id="PF02254">
    <property type="entry name" value="TrkA_N"/>
    <property type="match status" value="1"/>
</dbReference>
<dbReference type="GeneID" id="65536625"/>
<dbReference type="GO" id="GO:0006813">
    <property type="term" value="P:potassium ion transport"/>
    <property type="evidence" value="ECO:0007669"/>
    <property type="project" value="InterPro"/>
</dbReference>
<name>A0A1B1S9P3_9BACT</name>
<dbReference type="PANTHER" id="PTHR43833">
    <property type="entry name" value="POTASSIUM CHANNEL PROTEIN 2-RELATED-RELATED"/>
    <property type="match status" value="1"/>
</dbReference>
<dbReference type="InterPro" id="IPR036291">
    <property type="entry name" value="NAD(P)-bd_dom_sf"/>
</dbReference>
<dbReference type="SUPFAM" id="SSF116726">
    <property type="entry name" value="TrkA C-terminal domain-like"/>
    <property type="match status" value="1"/>
</dbReference>
<dbReference type="SUPFAM" id="SSF51735">
    <property type="entry name" value="NAD(P)-binding Rossmann-fold domains"/>
    <property type="match status" value="1"/>
</dbReference>
<dbReference type="InterPro" id="IPR050721">
    <property type="entry name" value="Trk_Ktr_HKT_K-transport"/>
</dbReference>
<dbReference type="STRING" id="1796646.A4V02_07120"/>
<evidence type="ECO:0000313" key="2">
    <source>
        <dbReference type="EMBL" id="ANU63518.1"/>
    </source>
</evidence>
<reference evidence="3" key="1">
    <citation type="submission" date="2016-04" db="EMBL/GenBank/DDBJ databases">
        <title>Complete Genome Sequences of Twelve Strains of a Stable Defined Moderately Diverse Mouse Microbiota 2 (sDMDMm2).</title>
        <authorList>
            <person name="Uchimura Y."/>
            <person name="Wyss M."/>
            <person name="Brugiroux S."/>
            <person name="Limenitakis J.P."/>
            <person name="Stecher B."/>
            <person name="McCoy K.D."/>
            <person name="Macpherson A.J."/>
        </authorList>
    </citation>
    <scope>NUCLEOTIDE SEQUENCE [LARGE SCALE GENOMIC DNA]</scope>
    <source>
        <strain evidence="3">YL27</strain>
    </source>
</reference>